<dbReference type="InterPro" id="IPR011948">
    <property type="entry name" value="Dullard_phosphatase"/>
</dbReference>
<feature type="region of interest" description="Disordered" evidence="5">
    <location>
        <begin position="115"/>
        <end position="163"/>
    </location>
</feature>
<feature type="compositionally biased region" description="Polar residues" evidence="5">
    <location>
        <begin position="28"/>
        <end position="42"/>
    </location>
</feature>
<dbReference type="FunFam" id="3.40.50.1000:FF:000015">
    <property type="entry name" value="CTD small phosphatase-like protein 2"/>
    <property type="match status" value="1"/>
</dbReference>
<comment type="caution">
    <text evidence="7">The sequence shown here is derived from an EMBL/GenBank/DDBJ whole genome shotgun (WGS) entry which is preliminary data.</text>
</comment>
<evidence type="ECO:0000259" key="6">
    <source>
        <dbReference type="PROSITE" id="PS50969"/>
    </source>
</evidence>
<dbReference type="CDD" id="cd07521">
    <property type="entry name" value="HAD_FCP1-like"/>
    <property type="match status" value="1"/>
</dbReference>
<evidence type="ECO:0000313" key="7">
    <source>
        <dbReference type="EMBL" id="KAI6657554.1"/>
    </source>
</evidence>
<dbReference type="NCBIfam" id="TIGR02251">
    <property type="entry name" value="HIF-SF_euk"/>
    <property type="match status" value="1"/>
</dbReference>
<dbReference type="Gene3D" id="3.40.50.1000">
    <property type="entry name" value="HAD superfamily/HAD-like"/>
    <property type="match status" value="1"/>
</dbReference>
<sequence>MNTKDKTKNELHDIIPPSGVESLEHLDINSSDPPSSPVSANRNAFFPHTNHNPIEIANNGIDGARETDNTREESVAKQRGTSEETPHRQVQQQVDKSTQPVSQCISKRRQAEAMKRKSSRVTRNCGRGGTRIRETDGVSNNGEQLKKRRPSSCAETPESETQVMIPSSPLRLSTVQKEKRANTIEQVQAEVAPETTTTTTTTRSLFGTIFSPVFTLFSSATQTTDNDTRYVPEDENDSLAKQLQFTLVNPHITPYSYDENYPPTVDRNDTDSYEIIDLSQLPAAQTEIQENGVCNLSESYITSAQYTPNNASTTNTTNANTNECSATEVPIFDPFLFIKHLPPLSKEAKNRSPALPVQTRRTPKKSLVLDLDETLVHCSFSQLENADFSFVVEFQGGLYEIFVRLRPYYREFLEAVSKQFEVILFTASKKEYADTLMNLIDGQRSLIKHRLFRDHCLFIDGNYIKDLHILGRDLSKTIIIDNSFHAFGYQLDNGIPIESWFFDREDTELLKLIPFLNDLAILDSDVRPVIREKYGLYQLLPED</sequence>
<evidence type="ECO:0000256" key="1">
    <source>
        <dbReference type="ARBA" id="ARBA00022801"/>
    </source>
</evidence>
<feature type="region of interest" description="Disordered" evidence="5">
    <location>
        <begin position="1"/>
        <end position="103"/>
    </location>
</feature>
<dbReference type="GO" id="GO:0004721">
    <property type="term" value="F:phosphoprotein phosphatase activity"/>
    <property type="evidence" value="ECO:0007669"/>
    <property type="project" value="UniProtKB-KW"/>
</dbReference>
<dbReference type="SUPFAM" id="SSF56784">
    <property type="entry name" value="HAD-like"/>
    <property type="match status" value="1"/>
</dbReference>
<evidence type="ECO:0000256" key="5">
    <source>
        <dbReference type="SAM" id="MobiDB-lite"/>
    </source>
</evidence>
<dbReference type="PROSITE" id="PS50969">
    <property type="entry name" value="FCP1"/>
    <property type="match status" value="1"/>
</dbReference>
<dbReference type="InterPro" id="IPR023214">
    <property type="entry name" value="HAD_sf"/>
</dbReference>
<dbReference type="Proteomes" id="UP001165289">
    <property type="component" value="Unassembled WGS sequence"/>
</dbReference>
<name>A0AAV7K8M3_9METZ</name>
<feature type="compositionally biased region" description="Basic and acidic residues" evidence="5">
    <location>
        <begin position="1"/>
        <end position="13"/>
    </location>
</feature>
<gene>
    <name evidence="7" type="ORF">LOD99_298</name>
</gene>
<reference evidence="7 8" key="1">
    <citation type="journal article" date="2023" name="BMC Biol.">
        <title>The compact genome of the sponge Oopsacas minuta (Hexactinellida) is lacking key metazoan core genes.</title>
        <authorList>
            <person name="Santini S."/>
            <person name="Schenkelaars Q."/>
            <person name="Jourda C."/>
            <person name="Duchesne M."/>
            <person name="Belahbib H."/>
            <person name="Rocher C."/>
            <person name="Selva M."/>
            <person name="Riesgo A."/>
            <person name="Vervoort M."/>
            <person name="Leys S.P."/>
            <person name="Kodjabachian L."/>
            <person name="Le Bivic A."/>
            <person name="Borchiellini C."/>
            <person name="Claverie J.M."/>
            <person name="Renard E."/>
        </authorList>
    </citation>
    <scope>NUCLEOTIDE SEQUENCE [LARGE SCALE GENOMIC DNA]</scope>
    <source>
        <strain evidence="7">SPO-2</strain>
    </source>
</reference>
<proteinExistence type="inferred from homology"/>
<accession>A0AAV7K8M3</accession>
<feature type="compositionally biased region" description="Basic and acidic residues" evidence="5">
    <location>
        <begin position="63"/>
        <end position="87"/>
    </location>
</feature>
<keyword evidence="1" id="KW-0378">Hydrolase</keyword>
<feature type="domain" description="FCP1 homology" evidence="6">
    <location>
        <begin position="360"/>
        <end position="519"/>
    </location>
</feature>
<evidence type="ECO:0000256" key="4">
    <source>
        <dbReference type="ARBA" id="ARBA00038355"/>
    </source>
</evidence>
<evidence type="ECO:0000256" key="2">
    <source>
        <dbReference type="ARBA" id="ARBA00022912"/>
    </source>
</evidence>
<dbReference type="GO" id="GO:0005634">
    <property type="term" value="C:nucleus"/>
    <property type="evidence" value="ECO:0007669"/>
    <property type="project" value="UniProtKB-ARBA"/>
</dbReference>
<evidence type="ECO:0000313" key="8">
    <source>
        <dbReference type="Proteomes" id="UP001165289"/>
    </source>
</evidence>
<dbReference type="Pfam" id="PF03031">
    <property type="entry name" value="NIF"/>
    <property type="match status" value="1"/>
</dbReference>
<comment type="function">
    <text evidence="3">Probable phosphatase.</text>
</comment>
<protein>
    <submittedName>
        <fullName evidence="7">CTD small phosphatase-like protein 2-A isoform X1</fullName>
    </submittedName>
</protein>
<keyword evidence="2" id="KW-0904">Protein phosphatase</keyword>
<dbReference type="EMBL" id="JAKMXF010000111">
    <property type="protein sequence ID" value="KAI6657554.1"/>
    <property type="molecule type" value="Genomic_DNA"/>
</dbReference>
<dbReference type="AlphaFoldDB" id="A0AAV7K8M3"/>
<dbReference type="InterPro" id="IPR004274">
    <property type="entry name" value="FCP1_dom"/>
</dbReference>
<keyword evidence="8" id="KW-1185">Reference proteome</keyword>
<comment type="similarity">
    <text evidence="4">Belongs to the CTDSPL2 family.</text>
</comment>
<dbReference type="SMART" id="SM00577">
    <property type="entry name" value="CPDc"/>
    <property type="match status" value="1"/>
</dbReference>
<organism evidence="7 8">
    <name type="scientific">Oopsacas minuta</name>
    <dbReference type="NCBI Taxonomy" id="111878"/>
    <lineage>
        <taxon>Eukaryota</taxon>
        <taxon>Metazoa</taxon>
        <taxon>Porifera</taxon>
        <taxon>Hexactinellida</taxon>
        <taxon>Hexasterophora</taxon>
        <taxon>Lyssacinosida</taxon>
        <taxon>Leucopsacidae</taxon>
        <taxon>Oopsacas</taxon>
    </lineage>
</organism>
<dbReference type="InterPro" id="IPR036412">
    <property type="entry name" value="HAD-like_sf"/>
</dbReference>
<dbReference type="PANTHER" id="PTHR12210">
    <property type="entry name" value="DULLARD PROTEIN PHOSPHATASE"/>
    <property type="match status" value="1"/>
</dbReference>
<feature type="compositionally biased region" description="Polar residues" evidence="5">
    <location>
        <begin position="88"/>
        <end position="103"/>
    </location>
</feature>
<dbReference type="InterPro" id="IPR050365">
    <property type="entry name" value="TIM50"/>
</dbReference>
<evidence type="ECO:0000256" key="3">
    <source>
        <dbReference type="ARBA" id="ARBA00037324"/>
    </source>
</evidence>